<evidence type="ECO:0000313" key="6">
    <source>
        <dbReference type="Proteomes" id="UP000199058"/>
    </source>
</evidence>
<accession>A0A1I1FJP6</accession>
<dbReference type="InterPro" id="IPR050500">
    <property type="entry name" value="Phos_Acetyltrans/Butyryltrans"/>
</dbReference>
<keyword evidence="6" id="KW-1185">Reference proteome</keyword>
<dbReference type="Pfam" id="PF01515">
    <property type="entry name" value="PTA_PTB"/>
    <property type="match status" value="1"/>
</dbReference>
<evidence type="ECO:0000256" key="3">
    <source>
        <dbReference type="ARBA" id="ARBA00023315"/>
    </source>
</evidence>
<dbReference type="PANTHER" id="PTHR43356:SF2">
    <property type="entry name" value="PHOSPHATE ACETYLTRANSFERASE"/>
    <property type="match status" value="1"/>
</dbReference>
<organism evidence="5 6">
    <name type="scientific">Marinospirillum celere</name>
    <dbReference type="NCBI Taxonomy" id="1122252"/>
    <lineage>
        <taxon>Bacteria</taxon>
        <taxon>Pseudomonadati</taxon>
        <taxon>Pseudomonadota</taxon>
        <taxon>Gammaproteobacteria</taxon>
        <taxon>Oceanospirillales</taxon>
        <taxon>Oceanospirillaceae</taxon>
        <taxon>Marinospirillum</taxon>
    </lineage>
</organism>
<dbReference type="InterPro" id="IPR012147">
    <property type="entry name" value="P_Ac_Bu_trans"/>
</dbReference>
<dbReference type="NCBIfam" id="NF006045">
    <property type="entry name" value="PRK08190.1"/>
    <property type="match status" value="1"/>
</dbReference>
<dbReference type="EMBL" id="FOLH01000002">
    <property type="protein sequence ID" value="SFB99565.1"/>
    <property type="molecule type" value="Genomic_DNA"/>
</dbReference>
<keyword evidence="2 5" id="KW-0808">Transferase</keyword>
<sequence length="324" mass="34683">MNDAIKKVLAPHALEVTDVKHYQLEKILQQAKDAPPVPTAVVHPVDFNSLDGALEAAEANIIIPIFVGPESKIRQVAKENNLDLKDYPIIDTEHSHEAAEKAVEMAKCGDVHALMKGKLGTSELLGAVISKTGGLRTERRLSHVFVMDVPSYHKSLFITDAAISIAPNLMEKRDILQNAIDCAHALGVDLPKAAILSAVEKVKPNIQSTLDAAALCKMLDRGQITGALVDGPLAFDNAISREAAEDKGIKSPVPGDVDILMAPDLESANMFAKQLQYLANAKAAGIVMGARVPIILTSRAAKSLERLSSCAVAVMVARKMGRLE</sequence>
<keyword evidence="3" id="KW-0012">Acyltransferase</keyword>
<dbReference type="STRING" id="1122252.SAMN05660443_1057"/>
<proteinExistence type="inferred from homology"/>
<dbReference type="AlphaFoldDB" id="A0A1I1FJP6"/>
<dbReference type="Proteomes" id="UP000199058">
    <property type="component" value="Unassembled WGS sequence"/>
</dbReference>
<dbReference type="RefSeq" id="WP_091960279.1">
    <property type="nucleotide sequence ID" value="NZ_FOLH01000002.1"/>
</dbReference>
<dbReference type="PANTHER" id="PTHR43356">
    <property type="entry name" value="PHOSPHATE ACETYLTRANSFERASE"/>
    <property type="match status" value="1"/>
</dbReference>
<dbReference type="GO" id="GO:0016746">
    <property type="term" value="F:acyltransferase activity"/>
    <property type="evidence" value="ECO:0007669"/>
    <property type="project" value="UniProtKB-KW"/>
</dbReference>
<comment type="similarity">
    <text evidence="1">Belongs to the phosphate acetyltransferase and butyryltransferase family.</text>
</comment>
<dbReference type="Gene3D" id="3.40.718.10">
    <property type="entry name" value="Isopropylmalate Dehydrogenase"/>
    <property type="match status" value="1"/>
</dbReference>
<dbReference type="SUPFAM" id="SSF53659">
    <property type="entry name" value="Isocitrate/Isopropylmalate dehydrogenase-like"/>
    <property type="match status" value="1"/>
</dbReference>
<evidence type="ECO:0000313" key="5">
    <source>
        <dbReference type="EMBL" id="SFB99565.1"/>
    </source>
</evidence>
<evidence type="ECO:0000256" key="2">
    <source>
        <dbReference type="ARBA" id="ARBA00022679"/>
    </source>
</evidence>
<evidence type="ECO:0000256" key="1">
    <source>
        <dbReference type="ARBA" id="ARBA00005656"/>
    </source>
</evidence>
<dbReference type="InterPro" id="IPR002505">
    <property type="entry name" value="PTA_PTB"/>
</dbReference>
<dbReference type="PIRSF" id="PIRSF000428">
    <property type="entry name" value="P_Ac_trans"/>
    <property type="match status" value="1"/>
</dbReference>
<feature type="domain" description="Phosphate acetyl/butaryl transferase" evidence="4">
    <location>
        <begin position="98"/>
        <end position="313"/>
    </location>
</feature>
<name>A0A1I1FJP6_9GAMM</name>
<reference evidence="5 6" key="1">
    <citation type="submission" date="2016-10" db="EMBL/GenBank/DDBJ databases">
        <authorList>
            <person name="de Groot N.N."/>
        </authorList>
    </citation>
    <scope>NUCLEOTIDE SEQUENCE [LARGE SCALE GENOMIC DNA]</scope>
    <source>
        <strain evidence="5 6">DSM 18438</strain>
    </source>
</reference>
<gene>
    <name evidence="5" type="ORF">SAMN05660443_1057</name>
</gene>
<evidence type="ECO:0000259" key="4">
    <source>
        <dbReference type="Pfam" id="PF01515"/>
    </source>
</evidence>
<dbReference type="NCBIfam" id="NF008852">
    <property type="entry name" value="PRK11890.1"/>
    <property type="match status" value="1"/>
</dbReference>
<protein>
    <submittedName>
        <fullName evidence="5">Phosphate acetyltransferase</fullName>
    </submittedName>
</protein>
<dbReference type="OrthoDB" id="9774179at2"/>